<name>A0AAV3QTF6_LITER</name>
<dbReference type="EMBL" id="BAABME010038332">
    <property type="protein sequence ID" value="GAA0166247.1"/>
    <property type="molecule type" value="Genomic_DNA"/>
</dbReference>
<comment type="caution">
    <text evidence="1">The sequence shown here is derived from an EMBL/GenBank/DDBJ whole genome shotgun (WGS) entry which is preliminary data.</text>
</comment>
<evidence type="ECO:0000313" key="2">
    <source>
        <dbReference type="Proteomes" id="UP001454036"/>
    </source>
</evidence>
<organism evidence="1 2">
    <name type="scientific">Lithospermum erythrorhizon</name>
    <name type="common">Purple gromwell</name>
    <name type="synonym">Lithospermum officinale var. erythrorhizon</name>
    <dbReference type="NCBI Taxonomy" id="34254"/>
    <lineage>
        <taxon>Eukaryota</taxon>
        <taxon>Viridiplantae</taxon>
        <taxon>Streptophyta</taxon>
        <taxon>Embryophyta</taxon>
        <taxon>Tracheophyta</taxon>
        <taxon>Spermatophyta</taxon>
        <taxon>Magnoliopsida</taxon>
        <taxon>eudicotyledons</taxon>
        <taxon>Gunneridae</taxon>
        <taxon>Pentapetalae</taxon>
        <taxon>asterids</taxon>
        <taxon>lamiids</taxon>
        <taxon>Boraginales</taxon>
        <taxon>Boraginaceae</taxon>
        <taxon>Boraginoideae</taxon>
        <taxon>Lithospermeae</taxon>
        <taxon>Lithospermum</taxon>
    </lineage>
</organism>
<keyword evidence="2" id="KW-1185">Reference proteome</keyword>
<accession>A0AAV3QTF6</accession>
<evidence type="ECO:0008006" key="3">
    <source>
        <dbReference type="Google" id="ProtNLM"/>
    </source>
</evidence>
<protein>
    <recommendedName>
        <fullName evidence="3">Copia protein</fullName>
    </recommendedName>
</protein>
<gene>
    <name evidence="1" type="ORF">LIER_43750</name>
</gene>
<proteinExistence type="predicted"/>
<dbReference type="Proteomes" id="UP001454036">
    <property type="component" value="Unassembled WGS sequence"/>
</dbReference>
<evidence type="ECO:0000313" key="1">
    <source>
        <dbReference type="EMBL" id="GAA0166247.1"/>
    </source>
</evidence>
<dbReference type="AlphaFoldDB" id="A0AAV3QTF6"/>
<reference evidence="1 2" key="1">
    <citation type="submission" date="2024-01" db="EMBL/GenBank/DDBJ databases">
        <title>The complete chloroplast genome sequence of Lithospermum erythrorhizon: insights into the phylogenetic relationship among Boraginaceae species and the maternal lineages of purple gromwells.</title>
        <authorList>
            <person name="Okada T."/>
            <person name="Watanabe K."/>
        </authorList>
    </citation>
    <scope>NUCLEOTIDE SEQUENCE [LARGE SCALE GENOMIC DNA]</scope>
</reference>
<sequence>MALVVCELHWLTIYIIENSVFHERIKHIEVDCHTIDQYKNGFVKPIHIPSKDRLDDIFTKCSPSTVFAPLLFKMNFVSKASS</sequence>